<dbReference type="SUPFAM" id="SSF52540">
    <property type="entry name" value="P-loop containing nucleoside triphosphate hydrolases"/>
    <property type="match status" value="2"/>
</dbReference>
<evidence type="ECO:0000259" key="11">
    <source>
        <dbReference type="PROSITE" id="PS51712"/>
    </source>
</evidence>
<feature type="binding site" evidence="8">
    <location>
        <begin position="257"/>
        <end position="261"/>
    </location>
    <ligand>
        <name>GTP</name>
        <dbReference type="ChEBI" id="CHEBI:37565"/>
        <label>2</label>
    </ligand>
</feature>
<dbReference type="AlphaFoldDB" id="A0A0M2UZU9"/>
<comment type="subunit">
    <text evidence="8">Associates with the 50S ribosomal subunit.</text>
</comment>
<keyword evidence="6 8" id="KW-0342">GTP-binding</keyword>
<feature type="binding site" evidence="8">
    <location>
        <begin position="36"/>
        <end position="43"/>
    </location>
    <ligand>
        <name>GTP</name>
        <dbReference type="ChEBI" id="CHEBI:37565"/>
        <label>1</label>
    </ligand>
</feature>
<dbReference type="PATRIC" id="fig|380242.3.peg.194"/>
<dbReference type="InterPro" id="IPR016484">
    <property type="entry name" value="GTPase_Der"/>
</dbReference>
<dbReference type="InterPro" id="IPR005225">
    <property type="entry name" value="Small_GTP-bd"/>
</dbReference>
<dbReference type="GO" id="GO:0042254">
    <property type="term" value="P:ribosome biogenesis"/>
    <property type="evidence" value="ECO:0007669"/>
    <property type="project" value="UniProtKB-KW"/>
</dbReference>
<comment type="caution">
    <text evidence="12">The sequence shown here is derived from an EMBL/GenBank/DDBJ whole genome shotgun (WGS) entry which is preliminary data.</text>
</comment>
<feature type="binding site" evidence="8">
    <location>
        <begin position="146"/>
        <end position="149"/>
    </location>
    <ligand>
        <name>GTP</name>
        <dbReference type="ChEBI" id="CHEBI:37565"/>
        <label>1</label>
    </ligand>
</feature>
<evidence type="ECO:0000256" key="8">
    <source>
        <dbReference type="HAMAP-Rule" id="MF_00195"/>
    </source>
</evidence>
<evidence type="ECO:0000256" key="9">
    <source>
        <dbReference type="PROSITE-ProRule" id="PRU01049"/>
    </source>
</evidence>
<dbReference type="InterPro" id="IPR006073">
    <property type="entry name" value="GTP-bd"/>
</dbReference>
<dbReference type="Gene3D" id="3.30.300.20">
    <property type="match status" value="1"/>
</dbReference>
<name>A0A0M2UZU9_9BACT</name>
<dbReference type="Proteomes" id="UP000034954">
    <property type="component" value="Unassembled WGS sequence"/>
</dbReference>
<dbReference type="InterPro" id="IPR015946">
    <property type="entry name" value="KH_dom-like_a/b"/>
</dbReference>
<accession>A0A0M2UZU9</accession>
<dbReference type="Gene3D" id="3.40.50.300">
    <property type="entry name" value="P-loop containing nucleotide triphosphate hydrolases"/>
    <property type="match status" value="2"/>
</dbReference>
<evidence type="ECO:0000313" key="12">
    <source>
        <dbReference type="EMBL" id="KKO21110.1"/>
    </source>
</evidence>
<keyword evidence="4 10" id="KW-0677">Repeat</keyword>
<evidence type="ECO:0000256" key="10">
    <source>
        <dbReference type="RuleBase" id="RU004481"/>
    </source>
</evidence>
<proteinExistence type="inferred from homology"/>
<feature type="binding site" evidence="8">
    <location>
        <begin position="322"/>
        <end position="325"/>
    </location>
    <ligand>
        <name>GTP</name>
        <dbReference type="ChEBI" id="CHEBI:37565"/>
        <label>2</label>
    </ligand>
</feature>
<dbReference type="PIRSF" id="PIRSF006485">
    <property type="entry name" value="GTP-binding_EngA"/>
    <property type="match status" value="1"/>
</dbReference>
<evidence type="ECO:0000256" key="2">
    <source>
        <dbReference type="ARBA" id="ARBA00020953"/>
    </source>
</evidence>
<dbReference type="NCBIfam" id="TIGR00231">
    <property type="entry name" value="small_GTP"/>
    <property type="match status" value="2"/>
</dbReference>
<dbReference type="GO" id="GO:0005525">
    <property type="term" value="F:GTP binding"/>
    <property type="evidence" value="ECO:0007669"/>
    <property type="project" value="UniProtKB-UniRule"/>
</dbReference>
<comment type="similarity">
    <text evidence="1 8 9 10">Belongs to the TRAFAC class TrmE-Era-EngA-EngB-Septin-like GTPase superfamily. EngA (Der) GTPase family.</text>
</comment>
<keyword evidence="13" id="KW-1185">Reference proteome</keyword>
<evidence type="ECO:0000256" key="1">
    <source>
        <dbReference type="ARBA" id="ARBA00008279"/>
    </source>
</evidence>
<dbReference type="CDD" id="cd01894">
    <property type="entry name" value="EngA1"/>
    <property type="match status" value="1"/>
</dbReference>
<dbReference type="GO" id="GO:0043022">
    <property type="term" value="F:ribosome binding"/>
    <property type="evidence" value="ECO:0007669"/>
    <property type="project" value="TreeGrafter"/>
</dbReference>
<gene>
    <name evidence="8" type="primary">der</name>
    <name evidence="12" type="ORF">BROFUL_00156</name>
</gene>
<feature type="domain" description="EngA-type G" evidence="11">
    <location>
        <begin position="30"/>
        <end position="194"/>
    </location>
</feature>
<reference evidence="12 13" key="1">
    <citation type="journal article" date="2013" name="BMC Microbiol.">
        <title>Identification of the type II cytochrome c maturation pathway in anammox bacteria by comparative genomics.</title>
        <authorList>
            <person name="Ferousi C."/>
            <person name="Speth D.R."/>
            <person name="Reimann J."/>
            <person name="Op den Camp H.J."/>
            <person name="Allen J.W."/>
            <person name="Keltjens J.T."/>
            <person name="Jetten M.S."/>
        </authorList>
    </citation>
    <scope>NUCLEOTIDE SEQUENCE [LARGE SCALE GENOMIC DNA]</scope>
    <source>
        <strain evidence="12">RU1</strain>
    </source>
</reference>
<dbReference type="InterPro" id="IPR032859">
    <property type="entry name" value="KH_dom-like"/>
</dbReference>
<evidence type="ECO:0000313" key="13">
    <source>
        <dbReference type="Proteomes" id="UP000034954"/>
    </source>
</evidence>
<evidence type="ECO:0000256" key="4">
    <source>
        <dbReference type="ARBA" id="ARBA00022737"/>
    </source>
</evidence>
<dbReference type="PROSITE" id="PS51712">
    <property type="entry name" value="G_ENGA"/>
    <property type="match status" value="2"/>
</dbReference>
<dbReference type="EMBL" id="LAQJ01000017">
    <property type="protein sequence ID" value="KKO21110.1"/>
    <property type="molecule type" value="Genomic_DNA"/>
</dbReference>
<keyword evidence="5 8" id="KW-0547">Nucleotide-binding</keyword>
<evidence type="ECO:0000256" key="3">
    <source>
        <dbReference type="ARBA" id="ARBA00022517"/>
    </source>
</evidence>
<feature type="binding site" evidence="8">
    <location>
        <begin position="210"/>
        <end position="217"/>
    </location>
    <ligand>
        <name>GTP</name>
        <dbReference type="ChEBI" id="CHEBI:37565"/>
        <label>2</label>
    </ligand>
</feature>
<dbReference type="CDD" id="cd01895">
    <property type="entry name" value="EngA2"/>
    <property type="match status" value="1"/>
</dbReference>
<protein>
    <recommendedName>
        <fullName evidence="2 8">GTPase Der</fullName>
    </recommendedName>
    <alternativeName>
        <fullName evidence="7 8">GTP-binding protein EngA</fullName>
    </alternativeName>
</protein>
<dbReference type="NCBIfam" id="TIGR03594">
    <property type="entry name" value="GTPase_EngA"/>
    <property type="match status" value="1"/>
</dbReference>
<evidence type="ECO:0000256" key="5">
    <source>
        <dbReference type="ARBA" id="ARBA00022741"/>
    </source>
</evidence>
<organism evidence="12 13">
    <name type="scientific">Candidatus Brocadia fulgida</name>
    <dbReference type="NCBI Taxonomy" id="380242"/>
    <lineage>
        <taxon>Bacteria</taxon>
        <taxon>Pseudomonadati</taxon>
        <taxon>Planctomycetota</taxon>
        <taxon>Candidatus Brocadiia</taxon>
        <taxon>Candidatus Brocadiales</taxon>
        <taxon>Candidatus Brocadiaceae</taxon>
        <taxon>Candidatus Brocadia</taxon>
    </lineage>
</organism>
<keyword evidence="3 8" id="KW-0690">Ribosome biogenesis</keyword>
<dbReference type="HAMAP" id="MF_00195">
    <property type="entry name" value="GTPase_Der"/>
    <property type="match status" value="1"/>
</dbReference>
<dbReference type="FunFam" id="3.30.300.20:FF:000004">
    <property type="entry name" value="GTPase Der"/>
    <property type="match status" value="1"/>
</dbReference>
<dbReference type="PANTHER" id="PTHR43834:SF6">
    <property type="entry name" value="GTPASE DER"/>
    <property type="match status" value="1"/>
</dbReference>
<evidence type="ECO:0000256" key="6">
    <source>
        <dbReference type="ARBA" id="ARBA00023134"/>
    </source>
</evidence>
<dbReference type="InterPro" id="IPR031166">
    <property type="entry name" value="G_ENGA"/>
</dbReference>
<feature type="domain" description="EngA-type G" evidence="11">
    <location>
        <begin position="204"/>
        <end position="377"/>
    </location>
</feature>
<dbReference type="InterPro" id="IPR027417">
    <property type="entry name" value="P-loop_NTPase"/>
</dbReference>
<dbReference type="Pfam" id="PF01926">
    <property type="entry name" value="MMR_HSR1"/>
    <property type="match status" value="2"/>
</dbReference>
<sequence>MWGKRGAKVAAKGSLIQLTKILFFETMTIPVVTIVGRPNVGKSSLLNCLAKRRISIVEPTSGVTRDRVSTDIQHKGCLFELIDTGGMGVKDADGLTDEIEAQIEIALHQADLVLFVADIREGITPLDTMVAEKLRRLRKKVILIANKVDTPKLEYHVPDFHSLGFGDPLPISALEGYGRSELLDTIVSLLPAPSPEAVSPEPLLKLAIVGKRNAGKSTLINTLAKEDRVIVSDVPGTTRDSVDVRFEIRGKPYLAIDTAGLRKKRQVKDSIEFYSMARAQRSIRRADVVLFLIDATLKVSEVDKKLGDYIVSEYKPCIIVINKWDLVSGVETEKFNDYIYQCLPGLSFAPISFISARNNVHVMEMLGLASELYDQSRVRVTTSELNQALEEALTLHRPTRTKAKSPKIYYTTQVSVAPPTFVLFVNDPKLFDSDYERYLSNQLRNKLPFSEVPLKFHFRARTKSALNPV</sequence>
<dbReference type="Pfam" id="PF14714">
    <property type="entry name" value="KH_dom-like"/>
    <property type="match status" value="1"/>
</dbReference>
<dbReference type="FunFam" id="3.40.50.300:FF:000040">
    <property type="entry name" value="GTPase Der"/>
    <property type="match status" value="1"/>
</dbReference>
<comment type="function">
    <text evidence="8 10">GTPase that plays an essential role in the late steps of ribosome biogenesis.</text>
</comment>
<evidence type="ECO:0000256" key="7">
    <source>
        <dbReference type="ARBA" id="ARBA00032345"/>
    </source>
</evidence>
<feature type="binding site" evidence="8">
    <location>
        <begin position="83"/>
        <end position="87"/>
    </location>
    <ligand>
        <name>GTP</name>
        <dbReference type="ChEBI" id="CHEBI:37565"/>
        <label>1</label>
    </ligand>
</feature>
<dbReference type="PANTHER" id="PTHR43834">
    <property type="entry name" value="GTPASE DER"/>
    <property type="match status" value="1"/>
</dbReference>